<keyword evidence="1" id="KW-1133">Transmembrane helix</keyword>
<evidence type="ECO:0000256" key="1">
    <source>
        <dbReference type="SAM" id="Phobius"/>
    </source>
</evidence>
<evidence type="ECO:0008006" key="4">
    <source>
        <dbReference type="Google" id="ProtNLM"/>
    </source>
</evidence>
<name>A0A2H0RGE8_9BACT</name>
<dbReference type="EMBL" id="PCYJ01000012">
    <property type="protein sequence ID" value="PIR45588.1"/>
    <property type="molecule type" value="Genomic_DNA"/>
</dbReference>
<feature type="transmembrane region" description="Helical" evidence="1">
    <location>
        <begin position="12"/>
        <end position="33"/>
    </location>
</feature>
<accession>A0A2H0RGE8</accession>
<evidence type="ECO:0000313" key="3">
    <source>
        <dbReference type="Proteomes" id="UP000230906"/>
    </source>
</evidence>
<evidence type="ECO:0000313" key="2">
    <source>
        <dbReference type="EMBL" id="PIR45588.1"/>
    </source>
</evidence>
<gene>
    <name evidence="2" type="ORF">COV09_00635</name>
</gene>
<protein>
    <recommendedName>
        <fullName evidence="4">Type 4 fimbrial biogenesis protein PilX N-terminal domain-containing protein</fullName>
    </recommendedName>
</protein>
<sequence>MRTNNLQRGSLLLQVLVVGSIGIILLWSLVGLVRVDILSARHYLAREQAFHLAEAGIEYYRWHLAHAPTDFEDGVGEPGPYVHDYYDKDGDLLGAFSLEIEPPLLGSTVVTITSTGVGAESNLSRSIEARLAISSLAKYAFISNSAVRYGAGTEVFGPIHSNDGIRFDGLAHNLVTSAKDKYDDPDHSGGLEYAVHTHVSPTDPLPPTALPARPDVFAAGRTFPVPAIDFNWFTADISQMKTDAQADGLYFAASGALGYNLVLSTNDTFQLYQVDSLVSPPSGCSSVGSQSGWGTWSVNNQTLLGNYNFPNNGLIFLEDNVWVEGQINTARLSIISARFPEDPGTNTSITINKNLRYTNYDGQDVLALIAQKNINAGLVSNNTLTVDAGLVAKNGRAGRYYYGNNCSPYHQRDTITLFGMIASNQRYGFAYTNGTGYGIRNIIYDGNLLYSPPPSFPLTTDQYEVISWREL</sequence>
<reference evidence="2 3" key="1">
    <citation type="submission" date="2017-09" db="EMBL/GenBank/DDBJ databases">
        <title>Depth-based differentiation of microbial function through sediment-hosted aquifers and enrichment of novel symbionts in the deep terrestrial subsurface.</title>
        <authorList>
            <person name="Probst A.J."/>
            <person name="Ladd B."/>
            <person name="Jarett J.K."/>
            <person name="Geller-Mcgrath D.E."/>
            <person name="Sieber C.M."/>
            <person name="Emerson J.B."/>
            <person name="Anantharaman K."/>
            <person name="Thomas B.C."/>
            <person name="Malmstrom R."/>
            <person name="Stieglmeier M."/>
            <person name="Klingl A."/>
            <person name="Woyke T."/>
            <person name="Ryan C.M."/>
            <person name="Banfield J.F."/>
        </authorList>
    </citation>
    <scope>NUCLEOTIDE SEQUENCE [LARGE SCALE GENOMIC DNA]</scope>
    <source>
        <strain evidence="2">CG10_big_fil_rev_8_21_14_0_10_50_13</strain>
    </source>
</reference>
<keyword evidence="1" id="KW-0812">Transmembrane</keyword>
<keyword evidence="1" id="KW-0472">Membrane</keyword>
<proteinExistence type="predicted"/>
<dbReference type="Proteomes" id="UP000230906">
    <property type="component" value="Unassembled WGS sequence"/>
</dbReference>
<comment type="caution">
    <text evidence="2">The sequence shown here is derived from an EMBL/GenBank/DDBJ whole genome shotgun (WGS) entry which is preliminary data.</text>
</comment>
<dbReference type="AlphaFoldDB" id="A0A2H0RGE8"/>
<organism evidence="2 3">
    <name type="scientific">Candidatus Vogelbacteria bacterium CG10_big_fil_rev_8_21_14_0_10_50_13</name>
    <dbReference type="NCBI Taxonomy" id="1975044"/>
    <lineage>
        <taxon>Bacteria</taxon>
        <taxon>Candidatus Vogeliibacteriota</taxon>
    </lineage>
</organism>